<dbReference type="PANTHER" id="PTHR35149:SF1">
    <property type="entry name" value="DUF5655 DOMAIN-CONTAINING PROTEIN"/>
    <property type="match status" value="1"/>
</dbReference>
<dbReference type="Pfam" id="PF03235">
    <property type="entry name" value="GmrSD_N"/>
    <property type="match status" value="1"/>
</dbReference>
<dbReference type="PANTHER" id="PTHR35149">
    <property type="entry name" value="SLL5132 PROTEIN"/>
    <property type="match status" value="1"/>
</dbReference>
<feature type="domain" description="GmrSD restriction endonucleases C-terminal" evidence="2">
    <location>
        <begin position="513"/>
        <end position="648"/>
    </location>
</feature>
<sequence length="678" mass="80410">MEQQLSSLSKIFTERIYRIPDYQRGYAWTEKQLKDFLGDLDQLENGKNHYLGVLTLEEVPESIYSSWKDDIWIIDAKSYIPYYIVDGQQRLTTAIILIQSIIESVNSELMLNYSTIGEIRKKFIYDSKDSGISRSYIFGYERDNPSYEFLKTKIFLEHSETSETPQETIYTHNLELSKKFFLEKLEGNSVKEKETLYKKLTQNLLFNIYTISSDIDVFVAFETMNNRGKPLSYLELLKNRLIYLSTKFDVEDYEREKLRRSINEAWKTIYHYLGRNKNKPLDDDLFLSNHFSVYFEKASDSREAFIYDVDPVTARILHRRSRGNYSTYLLEKKFTVKSLKLEKEKSEPKISSQQKNDLPALEPLSLNEVYDYVTSLQKSVELWYKILNPEDSDFAPEVKTWLDKLVRLSRRSDFFPSAPLIMIFFLKETHSRERVRLLKVLENIGFFELIFDPQELYFFLELPRLNMTDLAIKLSKDEISPSKLIKQLEEVYGKFSSSKALKFGLSTKIKDNGFYKWPGIKYFLFEYDLDLQSRSKTNRKKLNWQDFADFDYKTIEHIYPQNPRKECWTSLFEKYSSKERSLLRHSLGNLLPLSSPKNSSFSNKCFSEKISNDKNTTGYRYGSYSENEITKYKDWTSKEILERGIRLLDFMEKRWNFSLGTEQEKIEFLNLGFVLEKE</sequence>
<dbReference type="Pfam" id="PF07510">
    <property type="entry name" value="GmrSD_C"/>
    <property type="match status" value="1"/>
</dbReference>
<accession>A0A1U7IYC2</accession>
<organism evidence="3 4">
    <name type="scientific">Phormidium tenue NIES-30</name>
    <dbReference type="NCBI Taxonomy" id="549789"/>
    <lineage>
        <taxon>Bacteria</taxon>
        <taxon>Bacillati</taxon>
        <taxon>Cyanobacteriota</taxon>
        <taxon>Cyanophyceae</taxon>
        <taxon>Oscillatoriophycideae</taxon>
        <taxon>Oscillatoriales</taxon>
        <taxon>Oscillatoriaceae</taxon>
        <taxon>Phormidium</taxon>
    </lineage>
</organism>
<dbReference type="InterPro" id="IPR011089">
    <property type="entry name" value="GmrSD_C"/>
</dbReference>
<comment type="caution">
    <text evidence="3">The sequence shown here is derived from an EMBL/GenBank/DDBJ whole genome shotgun (WGS) entry which is preliminary data.</text>
</comment>
<evidence type="ECO:0000259" key="2">
    <source>
        <dbReference type="Pfam" id="PF07510"/>
    </source>
</evidence>
<dbReference type="InterPro" id="IPR004919">
    <property type="entry name" value="GmrSD_N"/>
</dbReference>
<protein>
    <recommendedName>
        <fullName evidence="5">DUF262 domain-containing protein</fullName>
    </recommendedName>
</protein>
<evidence type="ECO:0000259" key="1">
    <source>
        <dbReference type="Pfam" id="PF03235"/>
    </source>
</evidence>
<dbReference type="EMBL" id="MRCG01000030">
    <property type="protein sequence ID" value="OKH43702.1"/>
    <property type="molecule type" value="Genomic_DNA"/>
</dbReference>
<evidence type="ECO:0000313" key="3">
    <source>
        <dbReference type="EMBL" id="OKH43702.1"/>
    </source>
</evidence>
<dbReference type="RefSeq" id="WP_073611066.1">
    <property type="nucleotide sequence ID" value="NZ_MRCG01000030.1"/>
</dbReference>
<proteinExistence type="predicted"/>
<evidence type="ECO:0000313" key="4">
    <source>
        <dbReference type="Proteomes" id="UP000185557"/>
    </source>
</evidence>
<dbReference type="Proteomes" id="UP000185557">
    <property type="component" value="Unassembled WGS sequence"/>
</dbReference>
<keyword evidence="4" id="KW-1185">Reference proteome</keyword>
<dbReference type="AlphaFoldDB" id="A0A1U7IYC2"/>
<reference evidence="3 4" key="1">
    <citation type="submission" date="2016-11" db="EMBL/GenBank/DDBJ databases">
        <title>Draft Genome Sequences of Nine Cyanobacterial Strains from Diverse Habitats.</title>
        <authorList>
            <person name="Zhu T."/>
            <person name="Hou S."/>
            <person name="Lu X."/>
            <person name="Hess W.R."/>
        </authorList>
    </citation>
    <scope>NUCLEOTIDE SEQUENCE [LARGE SCALE GENOMIC DNA]</scope>
    <source>
        <strain evidence="3 4">NIES-30</strain>
    </source>
</reference>
<gene>
    <name evidence="3" type="ORF">NIES30_24430</name>
</gene>
<dbReference type="OrthoDB" id="9798761at2"/>
<evidence type="ECO:0008006" key="5">
    <source>
        <dbReference type="Google" id="ProtNLM"/>
    </source>
</evidence>
<name>A0A1U7IYC2_9CYAN</name>
<feature type="domain" description="GmrSD restriction endonucleases N-terminal" evidence="1">
    <location>
        <begin position="9"/>
        <end position="241"/>
    </location>
</feature>